<organism evidence="1 2">
    <name type="scientific">Paenibacillus algicola</name>
    <dbReference type="NCBI Taxonomy" id="2565926"/>
    <lineage>
        <taxon>Bacteria</taxon>
        <taxon>Bacillati</taxon>
        <taxon>Bacillota</taxon>
        <taxon>Bacilli</taxon>
        <taxon>Bacillales</taxon>
        <taxon>Paenibacillaceae</taxon>
        <taxon>Paenibacillus</taxon>
    </lineage>
</organism>
<dbReference type="RefSeq" id="WP_138225707.1">
    <property type="nucleotide sequence ID" value="NZ_CP040396.1"/>
</dbReference>
<keyword evidence="2" id="KW-1185">Reference proteome</keyword>
<evidence type="ECO:0000313" key="1">
    <source>
        <dbReference type="EMBL" id="QCT02719.1"/>
    </source>
</evidence>
<proteinExistence type="predicted"/>
<evidence type="ECO:0000313" key="2">
    <source>
        <dbReference type="Proteomes" id="UP000300879"/>
    </source>
</evidence>
<dbReference type="EMBL" id="CP040396">
    <property type="protein sequence ID" value="QCT02719.1"/>
    <property type="molecule type" value="Genomic_DNA"/>
</dbReference>
<gene>
    <name evidence="1" type="ORF">E6C60_2004</name>
</gene>
<sequence>MLTTLPRLKGLLGPPVDAMGDEMLMLHIASASSAIEKRCKRRFKKQRYTERISGDRKSKYINLQNYPVHDIELPSDWNYEVLEDGRVYRAEGWPVGDHNITVSYTGGYVLPGDASEEQPRTLPESLELACLLLCQIMIRTPGIRTERVGDLSVTYEDSGFDGCLPRPVESLITGYVGRWV</sequence>
<evidence type="ECO:0008006" key="3">
    <source>
        <dbReference type="Google" id="ProtNLM"/>
    </source>
</evidence>
<dbReference type="Proteomes" id="UP000300879">
    <property type="component" value="Chromosome"/>
</dbReference>
<dbReference type="KEGG" id="palo:E6C60_2004"/>
<protein>
    <recommendedName>
        <fullName evidence="3">Phage gp6-like head-tail connector protein</fullName>
    </recommendedName>
</protein>
<accession>A0A4P8XQJ7</accession>
<reference evidence="1 2" key="1">
    <citation type="submission" date="2019-05" db="EMBL/GenBank/DDBJ databases">
        <authorList>
            <person name="Chen C."/>
        </authorList>
    </citation>
    <scope>NUCLEOTIDE SEQUENCE [LARGE SCALE GENOMIC DNA]</scope>
    <source>
        <strain evidence="1 2">HB172198</strain>
    </source>
</reference>
<dbReference type="OrthoDB" id="2664490at2"/>
<name>A0A4P8XQJ7_9BACL</name>
<dbReference type="AlphaFoldDB" id="A0A4P8XQJ7"/>